<keyword evidence="3" id="KW-0548">Nucleotidyltransferase</keyword>
<evidence type="ECO:0000256" key="10">
    <source>
        <dbReference type="SAM" id="MobiDB-lite"/>
    </source>
</evidence>
<dbReference type="Pfam" id="PF00078">
    <property type="entry name" value="RVT_1"/>
    <property type="match status" value="1"/>
</dbReference>
<dbReference type="PANTHER" id="PTHR34047:SF7">
    <property type="entry name" value="RNA-DIRECTED DNA POLYMERASE"/>
    <property type="match status" value="1"/>
</dbReference>
<keyword evidence="13" id="KW-1185">Reference proteome</keyword>
<sequence>MSEEQSQETQQLTREEWIQRIREETKGEVIKKEMIRLGFWSEEPLPPEEKEQQEQEDREFARLQKELQALQQESEKLEDTDTLIREARKKRIEESKRKRAERKAEREQRLAEAKKRWEEYQANHVVHAGIGVSAGLQNHTMNGYQLEQLGLPILTSPAIMAAEMGIELSRLKWLTYHRDTAALSHYHRFTIPKKSGGRRIISAPKPELRHAQEWVKTYIVDRVPVHEAAYGFIPKRSTVDNAQHHLQRAAVIKMDLKDFFPSITFQRVKGLFQSFGYSEAVSTLLALLTTEPPREKVSFDGKFYYVAVGKRQLPQGACTSPGITNLICRRLDARLTELAEKMGFTYTRYADDLTFSCDQDGLEQLGVLLRGVRDIVRFEGLQVNEKKTRVLRASRRQRVTGIVVNDKPSLPRQELRTFRALLHNVEKNGLEAENRENRPHFWEYIQGYVSYVRMVRPDLGEQFGEQLQRIAAKYGLKLNAAREREAK</sequence>
<dbReference type="InterPro" id="IPR051083">
    <property type="entry name" value="GrpII_Intron_Splice-Mob/Def"/>
</dbReference>
<reference evidence="12 13" key="1">
    <citation type="submission" date="2018-04" db="EMBL/GenBank/DDBJ databases">
        <title>Genomic Encyclopedia of Archaeal and Bacterial Type Strains, Phase II (KMG-II): from individual species to whole genera.</title>
        <authorList>
            <person name="Goeker M."/>
        </authorList>
    </citation>
    <scope>NUCLEOTIDE SEQUENCE [LARGE SCALE GENOMIC DNA]</scope>
    <source>
        <strain evidence="12 13">DSM 45169</strain>
    </source>
</reference>
<dbReference type="GO" id="GO:0003964">
    <property type="term" value="F:RNA-directed DNA polymerase activity"/>
    <property type="evidence" value="ECO:0007669"/>
    <property type="project" value="UniProtKB-KW"/>
</dbReference>
<organism evidence="12 13">
    <name type="scientific">Desmospora activa DSM 45169</name>
    <dbReference type="NCBI Taxonomy" id="1121389"/>
    <lineage>
        <taxon>Bacteria</taxon>
        <taxon>Bacillati</taxon>
        <taxon>Bacillota</taxon>
        <taxon>Bacilli</taxon>
        <taxon>Bacillales</taxon>
        <taxon>Thermoactinomycetaceae</taxon>
        <taxon>Desmospora</taxon>
    </lineage>
</organism>
<evidence type="ECO:0000256" key="8">
    <source>
        <dbReference type="ARBA" id="ARBA00034120"/>
    </source>
</evidence>
<dbReference type="InterPro" id="IPR043502">
    <property type="entry name" value="DNA/RNA_pol_sf"/>
</dbReference>
<dbReference type="PANTHER" id="PTHR34047">
    <property type="entry name" value="NUCLEAR INTRON MATURASE 1, MITOCHONDRIAL-RELATED"/>
    <property type="match status" value="1"/>
</dbReference>
<evidence type="ECO:0000256" key="1">
    <source>
        <dbReference type="ARBA" id="ARBA00012493"/>
    </source>
</evidence>
<protein>
    <recommendedName>
        <fullName evidence="1">RNA-directed DNA polymerase</fullName>
        <ecNumber evidence="1">2.7.7.49</ecNumber>
    </recommendedName>
</protein>
<evidence type="ECO:0000256" key="3">
    <source>
        <dbReference type="ARBA" id="ARBA00022695"/>
    </source>
</evidence>
<dbReference type="Proteomes" id="UP000241639">
    <property type="component" value="Unassembled WGS sequence"/>
</dbReference>
<comment type="caution">
    <text evidence="12">The sequence shown here is derived from an EMBL/GenBank/DDBJ whole genome shotgun (WGS) entry which is preliminary data.</text>
</comment>
<feature type="domain" description="Reverse transcriptase" evidence="11">
    <location>
        <begin position="172"/>
        <end position="404"/>
    </location>
</feature>
<evidence type="ECO:0000256" key="7">
    <source>
        <dbReference type="ARBA" id="ARBA00023118"/>
    </source>
</evidence>
<dbReference type="AlphaFoldDB" id="A0A2T4Z960"/>
<gene>
    <name evidence="12" type="ORF">C8J48_1002</name>
</gene>
<evidence type="ECO:0000256" key="6">
    <source>
        <dbReference type="ARBA" id="ARBA00022918"/>
    </source>
</evidence>
<dbReference type="EC" id="2.7.7.49" evidence="1"/>
<dbReference type="CDD" id="cd03487">
    <property type="entry name" value="RT_Bac_retron_II"/>
    <property type="match status" value="1"/>
</dbReference>
<keyword evidence="5" id="KW-0460">Magnesium</keyword>
<accession>A0A2T4Z960</accession>
<dbReference type="InterPro" id="IPR000123">
    <property type="entry name" value="Reverse_transcriptase_msDNA"/>
</dbReference>
<dbReference type="PROSITE" id="PS50878">
    <property type="entry name" value="RT_POL"/>
    <property type="match status" value="1"/>
</dbReference>
<keyword evidence="6 12" id="KW-0695">RNA-directed DNA polymerase</keyword>
<dbReference type="GO" id="GO:0051607">
    <property type="term" value="P:defense response to virus"/>
    <property type="evidence" value="ECO:0007669"/>
    <property type="project" value="UniProtKB-KW"/>
</dbReference>
<dbReference type="GO" id="GO:0046872">
    <property type="term" value="F:metal ion binding"/>
    <property type="evidence" value="ECO:0007669"/>
    <property type="project" value="UniProtKB-KW"/>
</dbReference>
<dbReference type="InterPro" id="IPR000477">
    <property type="entry name" value="RT_dom"/>
</dbReference>
<evidence type="ECO:0000313" key="13">
    <source>
        <dbReference type="Proteomes" id="UP000241639"/>
    </source>
</evidence>
<dbReference type="EMBL" id="PZZP01000001">
    <property type="protein sequence ID" value="PTM58419.1"/>
    <property type="molecule type" value="Genomic_DNA"/>
</dbReference>
<dbReference type="RefSeq" id="WP_107725231.1">
    <property type="nucleotide sequence ID" value="NZ_PZZP01000001.1"/>
</dbReference>
<evidence type="ECO:0000256" key="5">
    <source>
        <dbReference type="ARBA" id="ARBA00022842"/>
    </source>
</evidence>
<feature type="region of interest" description="Disordered" evidence="10">
    <location>
        <begin position="40"/>
        <end position="65"/>
    </location>
</feature>
<keyword evidence="2" id="KW-0808">Transferase</keyword>
<dbReference type="OrthoDB" id="9788687at2"/>
<evidence type="ECO:0000259" key="11">
    <source>
        <dbReference type="PROSITE" id="PS50878"/>
    </source>
</evidence>
<dbReference type="PRINTS" id="PR00866">
    <property type="entry name" value="RNADNAPOLMS"/>
</dbReference>
<keyword evidence="4" id="KW-0479">Metal-binding</keyword>
<evidence type="ECO:0000256" key="9">
    <source>
        <dbReference type="ARBA" id="ARBA00048173"/>
    </source>
</evidence>
<dbReference type="SUPFAM" id="SSF56672">
    <property type="entry name" value="DNA/RNA polymerases"/>
    <property type="match status" value="1"/>
</dbReference>
<keyword evidence="7" id="KW-0051">Antiviral defense</keyword>
<evidence type="ECO:0000256" key="2">
    <source>
        <dbReference type="ARBA" id="ARBA00022679"/>
    </source>
</evidence>
<comment type="similarity">
    <text evidence="8">Belongs to the bacterial reverse transcriptase family.</text>
</comment>
<name>A0A2T4Z960_9BACL</name>
<feature type="compositionally biased region" description="Basic and acidic residues" evidence="10">
    <location>
        <begin position="47"/>
        <end position="65"/>
    </location>
</feature>
<comment type="catalytic activity">
    <reaction evidence="9">
        <text>DNA(n) + a 2'-deoxyribonucleoside 5'-triphosphate = DNA(n+1) + diphosphate</text>
        <dbReference type="Rhea" id="RHEA:22508"/>
        <dbReference type="Rhea" id="RHEA-COMP:17339"/>
        <dbReference type="Rhea" id="RHEA-COMP:17340"/>
        <dbReference type="ChEBI" id="CHEBI:33019"/>
        <dbReference type="ChEBI" id="CHEBI:61560"/>
        <dbReference type="ChEBI" id="CHEBI:173112"/>
        <dbReference type="EC" id="2.7.7.49"/>
    </reaction>
</comment>
<evidence type="ECO:0000256" key="4">
    <source>
        <dbReference type="ARBA" id="ARBA00022723"/>
    </source>
</evidence>
<dbReference type="GO" id="GO:0003723">
    <property type="term" value="F:RNA binding"/>
    <property type="evidence" value="ECO:0007669"/>
    <property type="project" value="InterPro"/>
</dbReference>
<proteinExistence type="inferred from homology"/>
<evidence type="ECO:0000313" key="12">
    <source>
        <dbReference type="EMBL" id="PTM58419.1"/>
    </source>
</evidence>